<accession>A0A839H0S7</accession>
<proteinExistence type="predicted"/>
<evidence type="ECO:0000313" key="1">
    <source>
        <dbReference type="EMBL" id="MBB1123521.1"/>
    </source>
</evidence>
<sequence>MKEETDFYVYLCNIAGSLLQGGPLELEGNTYVGDEARKKGMQIVDLIRVLDVYFKGK</sequence>
<dbReference type="AlphaFoldDB" id="A0A839H0S7"/>
<dbReference type="RefSeq" id="WP_172397148.1">
    <property type="nucleotide sequence ID" value="NZ_JACIVD010000062.1"/>
</dbReference>
<evidence type="ECO:0000313" key="2">
    <source>
        <dbReference type="Proteomes" id="UP000547628"/>
    </source>
</evidence>
<name>A0A839H0S7_9LACO</name>
<gene>
    <name evidence="1" type="ORF">H5S41_06070</name>
</gene>
<comment type="caution">
    <text evidence="1">The sequence shown here is derived from an EMBL/GenBank/DDBJ whole genome shotgun (WGS) entry which is preliminary data.</text>
</comment>
<protein>
    <submittedName>
        <fullName evidence="1">Uncharacterized protein</fullName>
    </submittedName>
</protein>
<dbReference type="Proteomes" id="UP000547628">
    <property type="component" value="Unassembled WGS sequence"/>
</dbReference>
<reference evidence="1 2" key="1">
    <citation type="submission" date="2020-07" db="EMBL/GenBank/DDBJ databases">
        <title>Description of Limosilactobacillus balticus sp. nov., Limosilactobacillus agrestis sp. nov., Limosilactobacillus albertensis sp. nov., Limosilactobacillus rudii sp. nov., Limosilactobacillus fastidiosus sp. nov., five novel Limosilactobacillus species isolated from the vertebrate gastrointestinal tract, and proposal of 6 subspecies of Limosilactobacillus reuteri adapted to the gastrointestinal tract of specific vertebrate hosts.</title>
        <authorList>
            <person name="Li F."/>
            <person name="Cheng C."/>
            <person name="Zheng J."/>
            <person name="Quevedo R.M."/>
            <person name="Li J."/>
            <person name="Roos S."/>
            <person name="Gaenzle M.G."/>
            <person name="Walter J."/>
        </authorList>
    </citation>
    <scope>NUCLEOTIDE SEQUENCE [LARGE SCALE GENOMIC DNA]</scope>
    <source>
        <strain evidence="1 2">Lr3000</strain>
    </source>
</reference>
<dbReference type="EMBL" id="JACIVD010000062">
    <property type="protein sequence ID" value="MBB1123521.1"/>
    <property type="molecule type" value="Genomic_DNA"/>
</dbReference>
<organism evidence="1 2">
    <name type="scientific">Limosilactobacillus albertensis</name>
    <dbReference type="NCBI Taxonomy" id="2759752"/>
    <lineage>
        <taxon>Bacteria</taxon>
        <taxon>Bacillati</taxon>
        <taxon>Bacillota</taxon>
        <taxon>Bacilli</taxon>
        <taxon>Lactobacillales</taxon>
        <taxon>Lactobacillaceae</taxon>
        <taxon>Limosilactobacillus</taxon>
    </lineage>
</organism>